<proteinExistence type="predicted"/>
<reference evidence="2" key="2">
    <citation type="submission" date="2021-03" db="UniProtKB">
        <authorList>
            <consortium name="Ensembl"/>
        </authorList>
    </citation>
    <scope>IDENTIFICATION</scope>
</reference>
<evidence type="ECO:0000313" key="2">
    <source>
        <dbReference type="Ensembl" id="ENSXETP00000110544"/>
    </source>
</evidence>
<dbReference type="InParanoid" id="A0A803JRC7"/>
<sequence>MFTLPKLNVLEALLKRLEIQEAQQHSEPKIPAPMRYAGDPEVCRGFLNQCLIQFELSPLRFPSEKSKVAYIIALLQGKALAWASPLWERDDPLVHNSSAFIATFRKIFDAPDIPQVKSVLQRL</sequence>
<dbReference type="AlphaFoldDB" id="A0A803JRC7"/>
<dbReference type="GeneTree" id="ENSGT01120000272103"/>
<protein>
    <recommendedName>
        <fullName evidence="1">DUF4939 domain-containing protein</fullName>
    </recommendedName>
</protein>
<name>A0A803JRC7_XENTR</name>
<reference evidence="2" key="1">
    <citation type="journal article" date="2010" name="Science">
        <title>The genome of the Western clawed frog Xenopus tropicalis.</title>
        <authorList>
            <person name="Hellsten U."/>
            <person name="Harland R.M."/>
            <person name="Gilchrist M.J."/>
            <person name="Hendrix D."/>
            <person name="Jurka J."/>
            <person name="Kapitonov V."/>
            <person name="Ovcharenko I."/>
            <person name="Putnam N.H."/>
            <person name="Shu S."/>
            <person name="Taher L."/>
            <person name="Blitz I.L."/>
            <person name="Blumberg B."/>
            <person name="Dichmann D.S."/>
            <person name="Dubchak I."/>
            <person name="Amaya E."/>
            <person name="Detter J.C."/>
            <person name="Fletcher R."/>
            <person name="Gerhard D.S."/>
            <person name="Goodstein D."/>
            <person name="Graves T."/>
            <person name="Grigoriev I.V."/>
            <person name="Grimwood J."/>
            <person name="Kawashima T."/>
            <person name="Lindquist E."/>
            <person name="Lucas S.M."/>
            <person name="Mead P.E."/>
            <person name="Mitros T."/>
            <person name="Ogino H."/>
            <person name="Ohta Y."/>
            <person name="Poliakov A.V."/>
            <person name="Pollet N."/>
            <person name="Robert J."/>
            <person name="Salamov A."/>
            <person name="Sater A.K."/>
            <person name="Schmutz J."/>
            <person name="Terry A."/>
            <person name="Vize P.D."/>
            <person name="Warren W.C."/>
            <person name="Wells D."/>
            <person name="Wills A."/>
            <person name="Wilson R.K."/>
            <person name="Zimmerman L.B."/>
            <person name="Zorn A.M."/>
            <person name="Grainger R."/>
            <person name="Grammer T."/>
            <person name="Khokha M.K."/>
            <person name="Richardson P.M."/>
            <person name="Rokhsar D.S."/>
        </authorList>
    </citation>
    <scope>NUCLEOTIDE SEQUENCE [LARGE SCALE GENOMIC DNA]</scope>
    <source>
        <strain evidence="2">Nigerian</strain>
    </source>
</reference>
<feature type="domain" description="DUF4939" evidence="1">
    <location>
        <begin position="14"/>
        <end position="108"/>
    </location>
</feature>
<dbReference type="FunCoup" id="A0A803JRC7">
    <property type="interactions" value="89"/>
</dbReference>
<accession>A0A803JRC7</accession>
<evidence type="ECO:0000259" key="1">
    <source>
        <dbReference type="Pfam" id="PF16297"/>
    </source>
</evidence>
<dbReference type="Pfam" id="PF16297">
    <property type="entry name" value="DUF4939"/>
    <property type="match status" value="1"/>
</dbReference>
<dbReference type="InterPro" id="IPR032549">
    <property type="entry name" value="DUF4939"/>
</dbReference>
<dbReference type="Ensembl" id="ENSXETT00000112624">
    <property type="protein sequence ID" value="ENSXETP00000110544"/>
    <property type="gene ID" value="ENSXETG00000045399"/>
</dbReference>
<organism evidence="2">
    <name type="scientific">Xenopus tropicalis</name>
    <name type="common">Western clawed frog</name>
    <name type="synonym">Silurana tropicalis</name>
    <dbReference type="NCBI Taxonomy" id="8364"/>
    <lineage>
        <taxon>Eukaryota</taxon>
        <taxon>Metazoa</taxon>
        <taxon>Chordata</taxon>
        <taxon>Craniata</taxon>
        <taxon>Vertebrata</taxon>
        <taxon>Euteleostomi</taxon>
        <taxon>Amphibia</taxon>
        <taxon>Batrachia</taxon>
        <taxon>Anura</taxon>
        <taxon>Pipoidea</taxon>
        <taxon>Pipidae</taxon>
        <taxon>Xenopodinae</taxon>
        <taxon>Xenopus</taxon>
        <taxon>Silurana</taxon>
    </lineage>
</organism>